<name>A0A7I7LNA6_9MYCO</name>
<sequence>MHPPPQASLHPLTTPRAAALAGVVFALLIGAVIILIRTRMPEGEGDTAGWLNNEHGGIATAAVLMPFAGISFLWFIGVVRDGFGRYEDRFFATVFLGSGLLFLAMIFVMTAASAGLVASNANVVDLAAHAEVVRFGKAVVLTASKTYALRMAAVFMISLATIWLRTGLMPRWLAGISYLAAAALLTVSDVSMWVTLMFPAWVLLVSGLILARSQRIHEMRADTQTGSGSPTASWGRLEGHPKQKVRGRETPSDQWGE</sequence>
<feature type="region of interest" description="Disordered" evidence="1">
    <location>
        <begin position="220"/>
        <end position="257"/>
    </location>
</feature>
<feature type="compositionally biased region" description="Polar residues" evidence="1">
    <location>
        <begin position="222"/>
        <end position="232"/>
    </location>
</feature>
<evidence type="ECO:0000313" key="4">
    <source>
        <dbReference type="Proteomes" id="UP000467164"/>
    </source>
</evidence>
<keyword evidence="2" id="KW-0812">Transmembrane</keyword>
<feature type="transmembrane region" description="Helical" evidence="2">
    <location>
        <begin position="193"/>
        <end position="211"/>
    </location>
</feature>
<protein>
    <recommendedName>
        <fullName evidence="5">DUF4386 domain-containing protein</fullName>
    </recommendedName>
</protein>
<evidence type="ECO:0000256" key="2">
    <source>
        <dbReference type="SAM" id="Phobius"/>
    </source>
</evidence>
<dbReference type="KEGG" id="msho:MSHO_61240"/>
<feature type="transmembrane region" description="Helical" evidence="2">
    <location>
        <begin position="147"/>
        <end position="164"/>
    </location>
</feature>
<feature type="transmembrane region" description="Helical" evidence="2">
    <location>
        <begin position="56"/>
        <end position="78"/>
    </location>
</feature>
<dbReference type="AlphaFoldDB" id="A0A7I7LNA6"/>
<evidence type="ECO:0000313" key="3">
    <source>
        <dbReference type="EMBL" id="BBX60779.1"/>
    </source>
</evidence>
<evidence type="ECO:0000256" key="1">
    <source>
        <dbReference type="SAM" id="MobiDB-lite"/>
    </source>
</evidence>
<feature type="compositionally biased region" description="Basic and acidic residues" evidence="1">
    <location>
        <begin position="237"/>
        <end position="251"/>
    </location>
</feature>
<dbReference type="Proteomes" id="UP000467164">
    <property type="component" value="Chromosome"/>
</dbReference>
<gene>
    <name evidence="3" type="ORF">MSHO_61240</name>
</gene>
<feature type="transmembrane region" description="Helical" evidence="2">
    <location>
        <begin position="17"/>
        <end position="36"/>
    </location>
</feature>
<feature type="transmembrane region" description="Helical" evidence="2">
    <location>
        <begin position="90"/>
        <end position="112"/>
    </location>
</feature>
<keyword evidence="4" id="KW-1185">Reference proteome</keyword>
<keyword evidence="2" id="KW-1133">Transmembrane helix</keyword>
<dbReference type="RefSeq" id="WP_231608739.1">
    <property type="nucleotide sequence ID" value="NZ_AP022572.1"/>
</dbReference>
<organism evidence="3 4">
    <name type="scientific">Mycobacterium shottsii</name>
    <dbReference type="NCBI Taxonomy" id="133549"/>
    <lineage>
        <taxon>Bacteria</taxon>
        <taxon>Bacillati</taxon>
        <taxon>Actinomycetota</taxon>
        <taxon>Actinomycetes</taxon>
        <taxon>Mycobacteriales</taxon>
        <taxon>Mycobacteriaceae</taxon>
        <taxon>Mycobacterium</taxon>
        <taxon>Mycobacterium ulcerans group</taxon>
    </lineage>
</organism>
<dbReference type="EMBL" id="AP022572">
    <property type="protein sequence ID" value="BBX60779.1"/>
    <property type="molecule type" value="Genomic_DNA"/>
</dbReference>
<proteinExistence type="predicted"/>
<reference evidence="3 4" key="1">
    <citation type="journal article" date="2019" name="Emerg. Microbes Infect.">
        <title>Comprehensive subspecies identification of 175 nontuberculous mycobacteria species based on 7547 genomic profiles.</title>
        <authorList>
            <person name="Matsumoto Y."/>
            <person name="Kinjo T."/>
            <person name="Motooka D."/>
            <person name="Nabeya D."/>
            <person name="Jung N."/>
            <person name="Uechi K."/>
            <person name="Horii T."/>
            <person name="Iida T."/>
            <person name="Fujita J."/>
            <person name="Nakamura S."/>
        </authorList>
    </citation>
    <scope>NUCLEOTIDE SEQUENCE [LARGE SCALE GENOMIC DNA]</scope>
    <source>
        <strain evidence="3 4">JCM 12657</strain>
    </source>
</reference>
<keyword evidence="2" id="KW-0472">Membrane</keyword>
<accession>A0A7I7LNA6</accession>
<evidence type="ECO:0008006" key="5">
    <source>
        <dbReference type="Google" id="ProtNLM"/>
    </source>
</evidence>